<comment type="caution">
    <text evidence="2">The sequence shown here is derived from an EMBL/GenBank/DDBJ whole genome shotgun (WGS) entry which is preliminary data.</text>
</comment>
<gene>
    <name evidence="2" type="ORF">DFQ07_1374</name>
</gene>
<dbReference type="EMBL" id="SNYH01000003">
    <property type="protein sequence ID" value="TDQ27523.1"/>
    <property type="molecule type" value="Genomic_DNA"/>
</dbReference>
<dbReference type="SUPFAM" id="SSF109854">
    <property type="entry name" value="DinB/YfiT-like putative metalloenzymes"/>
    <property type="match status" value="1"/>
</dbReference>
<dbReference type="Proteomes" id="UP000295390">
    <property type="component" value="Unassembled WGS sequence"/>
</dbReference>
<accession>A0A4R6TDS6</accession>
<dbReference type="RefSeq" id="WP_133535519.1">
    <property type="nucleotide sequence ID" value="NZ_SNYH01000003.1"/>
</dbReference>
<organism evidence="2 3">
    <name type="scientific">Tenacibaculum caenipelagi</name>
    <dbReference type="NCBI Taxonomy" id="1325435"/>
    <lineage>
        <taxon>Bacteria</taxon>
        <taxon>Pseudomonadati</taxon>
        <taxon>Bacteroidota</taxon>
        <taxon>Flavobacteriia</taxon>
        <taxon>Flavobacteriales</taxon>
        <taxon>Flavobacteriaceae</taxon>
        <taxon>Tenacibaculum</taxon>
    </lineage>
</organism>
<dbReference type="InterPro" id="IPR024775">
    <property type="entry name" value="DinB-like"/>
</dbReference>
<evidence type="ECO:0000259" key="1">
    <source>
        <dbReference type="Pfam" id="PF12867"/>
    </source>
</evidence>
<evidence type="ECO:0000313" key="3">
    <source>
        <dbReference type="Proteomes" id="UP000295390"/>
    </source>
</evidence>
<protein>
    <submittedName>
        <fullName evidence="2">DinB family protein</fullName>
    </submittedName>
</protein>
<keyword evidence="3" id="KW-1185">Reference proteome</keyword>
<sequence>MNNKLITNVISQLKNNLDGNNWLDENFKKKLKTVTETNAFIRPIPEVHSIAELVAHILIWRVEGIKKLQGIKSKVTMDSPENWRTNDELKKIGWKKLKEELFNSQTALIKLLEDKSDDFLEDNDYASGYSYKYLVDGLIHHDIYHMGQIGTTLKLLNKK</sequence>
<evidence type="ECO:0000313" key="2">
    <source>
        <dbReference type="EMBL" id="TDQ27523.1"/>
    </source>
</evidence>
<dbReference type="Pfam" id="PF12867">
    <property type="entry name" value="DinB_2"/>
    <property type="match status" value="1"/>
</dbReference>
<feature type="domain" description="DinB-like" evidence="1">
    <location>
        <begin position="27"/>
        <end position="149"/>
    </location>
</feature>
<dbReference type="OrthoDB" id="9814103at2"/>
<dbReference type="InterPro" id="IPR034660">
    <property type="entry name" value="DinB/YfiT-like"/>
</dbReference>
<reference evidence="2 3" key="1">
    <citation type="submission" date="2019-03" db="EMBL/GenBank/DDBJ databases">
        <title>Genomic Encyclopedia of Type Strains, Phase III (KMG-III): the genomes of soil and plant-associated and newly described type strains.</title>
        <authorList>
            <person name="Whitman W."/>
        </authorList>
    </citation>
    <scope>NUCLEOTIDE SEQUENCE [LARGE SCALE GENOMIC DNA]</scope>
    <source>
        <strain evidence="2 3">CECT 8283</strain>
    </source>
</reference>
<proteinExistence type="predicted"/>
<name>A0A4R6TDS6_9FLAO</name>
<dbReference type="AlphaFoldDB" id="A0A4R6TDS6"/>
<dbReference type="Gene3D" id="1.20.120.450">
    <property type="entry name" value="dinb family like domain"/>
    <property type="match status" value="1"/>
</dbReference>